<dbReference type="AlphaFoldDB" id="A0A1I4CP79"/>
<dbReference type="Pfam" id="PF05258">
    <property type="entry name" value="DciA"/>
    <property type="match status" value="1"/>
</dbReference>
<evidence type="ECO:0008006" key="3">
    <source>
        <dbReference type="Google" id="ProtNLM"/>
    </source>
</evidence>
<dbReference type="Proteomes" id="UP000199533">
    <property type="component" value="Unassembled WGS sequence"/>
</dbReference>
<name>A0A1I4CP79_9PROT</name>
<sequence length="155" mass="17395">MTSQNIKKYLRTLGRNPEYTDLFNQVTQLNKMQQMLTTSTVIPIHLNKHCQLGQITRGRLTLLAENASVAAKLKHISPSILQKIQNLGWEITAIKILVQKPGHTSSTAISHPAKTFHLKKTKISNAGIECLNRLTLTLPDSELKNSIQRLLKNHA</sequence>
<accession>A0A1I4CP79</accession>
<keyword evidence="2" id="KW-1185">Reference proteome</keyword>
<dbReference type="RefSeq" id="WP_090700108.1">
    <property type="nucleotide sequence ID" value="NZ_FOSP01000016.1"/>
</dbReference>
<dbReference type="OrthoDB" id="9180666at2"/>
<evidence type="ECO:0000313" key="2">
    <source>
        <dbReference type="Proteomes" id="UP000199533"/>
    </source>
</evidence>
<organism evidence="1 2">
    <name type="scientific">Nitrosomonas aestuarii</name>
    <dbReference type="NCBI Taxonomy" id="52441"/>
    <lineage>
        <taxon>Bacteria</taxon>
        <taxon>Pseudomonadati</taxon>
        <taxon>Pseudomonadota</taxon>
        <taxon>Betaproteobacteria</taxon>
        <taxon>Nitrosomonadales</taxon>
        <taxon>Nitrosomonadaceae</taxon>
        <taxon>Nitrosomonas</taxon>
    </lineage>
</organism>
<reference evidence="2" key="1">
    <citation type="submission" date="2016-10" db="EMBL/GenBank/DDBJ databases">
        <authorList>
            <person name="Varghese N."/>
            <person name="Submissions S."/>
        </authorList>
    </citation>
    <scope>NUCLEOTIDE SEQUENCE [LARGE SCALE GENOMIC DNA]</scope>
    <source>
        <strain evidence="2">Nm69</strain>
    </source>
</reference>
<gene>
    <name evidence="1" type="ORF">SAMN05216302_101654</name>
</gene>
<proteinExistence type="predicted"/>
<evidence type="ECO:0000313" key="1">
    <source>
        <dbReference type="EMBL" id="SFK81876.1"/>
    </source>
</evidence>
<dbReference type="STRING" id="52441.SAMN05216302_101654"/>
<dbReference type="EMBL" id="FOSP01000016">
    <property type="protein sequence ID" value="SFK81876.1"/>
    <property type="molecule type" value="Genomic_DNA"/>
</dbReference>
<protein>
    <recommendedName>
        <fullName evidence="3">DUF721 domain-containing protein</fullName>
    </recommendedName>
</protein>
<dbReference type="InterPro" id="IPR007922">
    <property type="entry name" value="DciA-like"/>
</dbReference>